<protein>
    <submittedName>
        <fullName evidence="2">Uncharacterized protein</fullName>
    </submittedName>
</protein>
<sequence length="88" mass="9843">MAFGLNNESSTQDVSTHGSSQGFTGPATCPHCEHVGPVLPDFGLREVNGKIVRQSWCSRCRSRHSRWRQYYESMGLPIPARCTCRSTQ</sequence>
<evidence type="ECO:0000313" key="2">
    <source>
        <dbReference type="EMBL" id="MCY1073190.1"/>
    </source>
</evidence>
<dbReference type="Proteomes" id="UP001207654">
    <property type="component" value="Unassembled WGS sequence"/>
</dbReference>
<comment type="caution">
    <text evidence="2">The sequence shown here is derived from an EMBL/GenBank/DDBJ whole genome shotgun (WGS) entry which is preliminary data.</text>
</comment>
<reference evidence="2 3" key="1">
    <citation type="submission" date="2022-11" db="EMBL/GenBank/DDBJ databases">
        <title>Minimal conservation of predation-associated metabolite biosynthetic gene clusters underscores biosynthetic potential of Myxococcota including descriptions for ten novel species: Archangium lansinium sp. nov., Myxococcus landrumus sp. nov., Nannocystis bai.</title>
        <authorList>
            <person name="Ahearne A."/>
            <person name="Stevens C."/>
            <person name="Phillips K."/>
        </authorList>
    </citation>
    <scope>NUCLEOTIDE SEQUENCE [LARGE SCALE GENOMIC DNA]</scope>
    <source>
        <strain evidence="2 3">MIWBW</strain>
    </source>
</reference>
<evidence type="ECO:0000313" key="3">
    <source>
        <dbReference type="Proteomes" id="UP001207654"/>
    </source>
</evidence>
<evidence type="ECO:0000256" key="1">
    <source>
        <dbReference type="SAM" id="MobiDB-lite"/>
    </source>
</evidence>
<feature type="region of interest" description="Disordered" evidence="1">
    <location>
        <begin position="1"/>
        <end position="23"/>
    </location>
</feature>
<dbReference type="RefSeq" id="WP_267532206.1">
    <property type="nucleotide sequence ID" value="NZ_JAPNKA010000001.1"/>
</dbReference>
<accession>A0ABT3ZUX3</accession>
<organism evidence="2 3">
    <name type="scientific">Archangium lansingense</name>
    <dbReference type="NCBI Taxonomy" id="2995310"/>
    <lineage>
        <taxon>Bacteria</taxon>
        <taxon>Pseudomonadati</taxon>
        <taxon>Myxococcota</taxon>
        <taxon>Myxococcia</taxon>
        <taxon>Myxococcales</taxon>
        <taxon>Cystobacterineae</taxon>
        <taxon>Archangiaceae</taxon>
        <taxon>Archangium</taxon>
    </lineage>
</organism>
<proteinExistence type="predicted"/>
<keyword evidence="3" id="KW-1185">Reference proteome</keyword>
<dbReference type="EMBL" id="JAPNKA010000001">
    <property type="protein sequence ID" value="MCY1073190.1"/>
    <property type="molecule type" value="Genomic_DNA"/>
</dbReference>
<gene>
    <name evidence="2" type="ORF">OV287_01710</name>
</gene>
<name>A0ABT3ZUX3_9BACT</name>